<evidence type="ECO:0000313" key="3">
    <source>
        <dbReference type="Proteomes" id="UP000015105"/>
    </source>
</evidence>
<reference evidence="3" key="2">
    <citation type="journal article" date="2017" name="Nat. Plants">
        <title>The Aegilops tauschii genome reveals multiple impacts of transposons.</title>
        <authorList>
            <person name="Zhao G."/>
            <person name="Zou C."/>
            <person name="Li K."/>
            <person name="Wang K."/>
            <person name="Li T."/>
            <person name="Gao L."/>
            <person name="Zhang X."/>
            <person name="Wang H."/>
            <person name="Yang Z."/>
            <person name="Liu X."/>
            <person name="Jiang W."/>
            <person name="Mao L."/>
            <person name="Kong X."/>
            <person name="Jiao Y."/>
            <person name="Jia J."/>
        </authorList>
    </citation>
    <scope>NUCLEOTIDE SEQUENCE [LARGE SCALE GENOMIC DNA]</scope>
    <source>
        <strain evidence="3">cv. AL8/78</strain>
    </source>
</reference>
<evidence type="ECO:0000313" key="2">
    <source>
        <dbReference type="EnsemblPlants" id="AET6Gv20648600.2"/>
    </source>
</evidence>
<dbReference type="STRING" id="200361.A0A453P8Q7"/>
<dbReference type="EnsemblPlants" id="AET6Gv20648600.2">
    <property type="protein sequence ID" value="AET6Gv20648600.2"/>
    <property type="gene ID" value="AET6Gv20648600"/>
</dbReference>
<name>A0A453P8Q7_AEGTS</name>
<organism evidence="2 3">
    <name type="scientific">Aegilops tauschii subsp. strangulata</name>
    <name type="common">Goatgrass</name>
    <dbReference type="NCBI Taxonomy" id="200361"/>
    <lineage>
        <taxon>Eukaryota</taxon>
        <taxon>Viridiplantae</taxon>
        <taxon>Streptophyta</taxon>
        <taxon>Embryophyta</taxon>
        <taxon>Tracheophyta</taxon>
        <taxon>Spermatophyta</taxon>
        <taxon>Magnoliopsida</taxon>
        <taxon>Liliopsida</taxon>
        <taxon>Poales</taxon>
        <taxon>Poaceae</taxon>
        <taxon>BOP clade</taxon>
        <taxon>Pooideae</taxon>
        <taxon>Triticodae</taxon>
        <taxon>Triticeae</taxon>
        <taxon>Triticinae</taxon>
        <taxon>Aegilops</taxon>
    </lineage>
</organism>
<proteinExistence type="predicted"/>
<dbReference type="Gramene" id="AET6Gv20648600.2">
    <property type="protein sequence ID" value="AET6Gv20648600.2"/>
    <property type="gene ID" value="AET6Gv20648600"/>
</dbReference>
<feature type="region of interest" description="Disordered" evidence="1">
    <location>
        <begin position="1"/>
        <end position="88"/>
    </location>
</feature>
<protein>
    <submittedName>
        <fullName evidence="2">Uncharacterized protein</fullName>
    </submittedName>
</protein>
<dbReference type="Proteomes" id="UP000015105">
    <property type="component" value="Chromosome 6D"/>
</dbReference>
<sequence>SSKVKNLHIPNGKARETESPPLLSLSALPPLPQNSPRRRRNPRLLWRGINMENQRSAVGWRIHPPPPPHLPPPPPPSTQGHDDQKFGGSQEISLEGTAKNSGRAKWNHQMKAYLIELLRDHDVPKYRTVHAPQVEANSAQGNDLTVHAPQVEAIPISSQHVGQTLHEIPQVVHRNRRPSSSAPEVTSRKRAKKQKTTSIDDFHERYLKFRREEIDRYAAIEERKLKDPFSIKKCIKALERLEGLSMADMLKAADIFTANKENREVFLSFSSNELRLG</sequence>
<reference evidence="3" key="1">
    <citation type="journal article" date="2014" name="Science">
        <title>Ancient hybridizations among the ancestral genomes of bread wheat.</title>
        <authorList>
            <consortium name="International Wheat Genome Sequencing Consortium,"/>
            <person name="Marcussen T."/>
            <person name="Sandve S.R."/>
            <person name="Heier L."/>
            <person name="Spannagl M."/>
            <person name="Pfeifer M."/>
            <person name="Jakobsen K.S."/>
            <person name="Wulff B.B."/>
            <person name="Steuernagel B."/>
            <person name="Mayer K.F."/>
            <person name="Olsen O.A."/>
        </authorList>
    </citation>
    <scope>NUCLEOTIDE SEQUENCE [LARGE SCALE GENOMIC DNA]</scope>
    <source>
        <strain evidence="3">cv. AL8/78</strain>
    </source>
</reference>
<feature type="compositionally biased region" description="Low complexity" evidence="1">
    <location>
        <begin position="19"/>
        <end position="28"/>
    </location>
</feature>
<reference evidence="2" key="5">
    <citation type="journal article" date="2021" name="G3 (Bethesda)">
        <title>Aegilops tauschii genome assembly Aet v5.0 features greater sequence contiguity and improved annotation.</title>
        <authorList>
            <person name="Wang L."/>
            <person name="Zhu T."/>
            <person name="Rodriguez J.C."/>
            <person name="Deal K.R."/>
            <person name="Dubcovsky J."/>
            <person name="McGuire P.E."/>
            <person name="Lux T."/>
            <person name="Spannagl M."/>
            <person name="Mayer K.F.X."/>
            <person name="Baldrich P."/>
            <person name="Meyers B.C."/>
            <person name="Huo N."/>
            <person name="Gu Y.Q."/>
            <person name="Zhou H."/>
            <person name="Devos K.M."/>
            <person name="Bennetzen J.L."/>
            <person name="Unver T."/>
            <person name="Budak H."/>
            <person name="Gulick P.J."/>
            <person name="Galiba G."/>
            <person name="Kalapos B."/>
            <person name="Nelson D.R."/>
            <person name="Li P."/>
            <person name="You F.M."/>
            <person name="Luo M.C."/>
            <person name="Dvorak J."/>
        </authorList>
    </citation>
    <scope>NUCLEOTIDE SEQUENCE [LARGE SCALE GENOMIC DNA]</scope>
    <source>
        <strain evidence="2">cv. AL8/78</strain>
    </source>
</reference>
<feature type="compositionally biased region" description="Pro residues" evidence="1">
    <location>
        <begin position="63"/>
        <end position="77"/>
    </location>
</feature>
<keyword evidence="3" id="KW-1185">Reference proteome</keyword>
<dbReference type="PANTHER" id="PTHR47072:SF4">
    <property type="entry name" value="MYB_SANT-LIKE DOMAIN-CONTAINING PROTEIN"/>
    <property type="match status" value="1"/>
</dbReference>
<dbReference type="PANTHER" id="PTHR47072">
    <property type="match status" value="1"/>
</dbReference>
<dbReference type="AlphaFoldDB" id="A0A453P8Q7"/>
<reference evidence="2" key="3">
    <citation type="journal article" date="2017" name="Nature">
        <title>Genome sequence of the progenitor of the wheat D genome Aegilops tauschii.</title>
        <authorList>
            <person name="Luo M.C."/>
            <person name="Gu Y.Q."/>
            <person name="Puiu D."/>
            <person name="Wang H."/>
            <person name="Twardziok S.O."/>
            <person name="Deal K.R."/>
            <person name="Huo N."/>
            <person name="Zhu T."/>
            <person name="Wang L."/>
            <person name="Wang Y."/>
            <person name="McGuire P.E."/>
            <person name="Liu S."/>
            <person name="Long H."/>
            <person name="Ramasamy R.K."/>
            <person name="Rodriguez J.C."/>
            <person name="Van S.L."/>
            <person name="Yuan L."/>
            <person name="Wang Z."/>
            <person name="Xia Z."/>
            <person name="Xiao L."/>
            <person name="Anderson O.D."/>
            <person name="Ouyang S."/>
            <person name="Liang Y."/>
            <person name="Zimin A.V."/>
            <person name="Pertea G."/>
            <person name="Qi P."/>
            <person name="Bennetzen J.L."/>
            <person name="Dai X."/>
            <person name="Dawson M.W."/>
            <person name="Muller H.G."/>
            <person name="Kugler K."/>
            <person name="Rivarola-Duarte L."/>
            <person name="Spannagl M."/>
            <person name="Mayer K.F.X."/>
            <person name="Lu F.H."/>
            <person name="Bevan M.W."/>
            <person name="Leroy P."/>
            <person name="Li P."/>
            <person name="You F.M."/>
            <person name="Sun Q."/>
            <person name="Liu Z."/>
            <person name="Lyons E."/>
            <person name="Wicker T."/>
            <person name="Salzberg S.L."/>
            <person name="Devos K.M."/>
            <person name="Dvorak J."/>
        </authorList>
    </citation>
    <scope>NUCLEOTIDE SEQUENCE [LARGE SCALE GENOMIC DNA]</scope>
    <source>
        <strain evidence="2">cv. AL8/78</strain>
    </source>
</reference>
<accession>A0A453P8Q7</accession>
<reference evidence="2" key="4">
    <citation type="submission" date="2019-03" db="UniProtKB">
        <authorList>
            <consortium name="EnsemblPlants"/>
        </authorList>
    </citation>
    <scope>IDENTIFICATION</scope>
</reference>
<feature type="region of interest" description="Disordered" evidence="1">
    <location>
        <begin position="174"/>
        <end position="197"/>
    </location>
</feature>
<evidence type="ECO:0000256" key="1">
    <source>
        <dbReference type="SAM" id="MobiDB-lite"/>
    </source>
</evidence>